<accession>A0A2P4XGE9</accession>
<dbReference type="InterPro" id="IPR027806">
    <property type="entry name" value="HARBI1_dom"/>
</dbReference>
<dbReference type="Proteomes" id="UP000237271">
    <property type="component" value="Unassembled WGS sequence"/>
</dbReference>
<organism evidence="4 5">
    <name type="scientific">Phytophthora palmivora</name>
    <dbReference type="NCBI Taxonomy" id="4796"/>
    <lineage>
        <taxon>Eukaryota</taxon>
        <taxon>Sar</taxon>
        <taxon>Stramenopiles</taxon>
        <taxon>Oomycota</taxon>
        <taxon>Peronosporomycetes</taxon>
        <taxon>Peronosporales</taxon>
        <taxon>Peronosporaceae</taxon>
        <taxon>Phytophthora</taxon>
    </lineage>
</organism>
<evidence type="ECO:0000256" key="2">
    <source>
        <dbReference type="ARBA" id="ARBA00022723"/>
    </source>
</evidence>
<dbReference type="OrthoDB" id="125313at2759"/>
<proteinExistence type="predicted"/>
<dbReference type="AlphaFoldDB" id="A0A2P4XGE9"/>
<comment type="cofactor">
    <cofactor evidence="1">
        <name>a divalent metal cation</name>
        <dbReference type="ChEBI" id="CHEBI:60240"/>
    </cofactor>
</comment>
<keyword evidence="5" id="KW-1185">Reference proteome</keyword>
<evidence type="ECO:0000256" key="1">
    <source>
        <dbReference type="ARBA" id="ARBA00001968"/>
    </source>
</evidence>
<evidence type="ECO:0000313" key="5">
    <source>
        <dbReference type="Proteomes" id="UP000237271"/>
    </source>
</evidence>
<evidence type="ECO:0000313" key="4">
    <source>
        <dbReference type="EMBL" id="POM64604.1"/>
    </source>
</evidence>
<name>A0A2P4XGE9_9STRA</name>
<evidence type="ECO:0000259" key="3">
    <source>
        <dbReference type="Pfam" id="PF13359"/>
    </source>
</evidence>
<dbReference type="EMBL" id="NCKW01011072">
    <property type="protein sequence ID" value="POM64604.1"/>
    <property type="molecule type" value="Genomic_DNA"/>
</dbReference>
<comment type="caution">
    <text evidence="4">The sequence shown here is derived from an EMBL/GenBank/DDBJ whole genome shotgun (WGS) entry which is preliminary data.</text>
</comment>
<dbReference type="GO" id="GO:0046872">
    <property type="term" value="F:metal ion binding"/>
    <property type="evidence" value="ECO:0007669"/>
    <property type="project" value="UniProtKB-KW"/>
</dbReference>
<reference evidence="4 5" key="1">
    <citation type="journal article" date="2017" name="Genome Biol. Evol.">
        <title>Phytophthora megakarya and P. palmivora, closely related causal agents of cacao black pod rot, underwent increases in genome sizes and gene numbers by different mechanisms.</title>
        <authorList>
            <person name="Ali S.S."/>
            <person name="Shao J."/>
            <person name="Lary D.J."/>
            <person name="Kronmiller B."/>
            <person name="Shen D."/>
            <person name="Strem M.D."/>
            <person name="Amoako-Attah I."/>
            <person name="Akrofi A.Y."/>
            <person name="Begoude B.A."/>
            <person name="Ten Hoopen G.M."/>
            <person name="Coulibaly K."/>
            <person name="Kebe B.I."/>
            <person name="Melnick R.L."/>
            <person name="Guiltinan M.J."/>
            <person name="Tyler B.M."/>
            <person name="Meinhardt L.W."/>
            <person name="Bailey B.A."/>
        </authorList>
    </citation>
    <scope>NUCLEOTIDE SEQUENCE [LARGE SCALE GENOMIC DNA]</scope>
    <source>
        <strain evidence="5">sbr112.9</strain>
    </source>
</reference>
<sequence length="165" mass="18680">MLCYVYKFVPQPSLIVKNEGRFQGGSKTNLVLLIAWVSKGGYALNALIVCDDVSRARKAIVGWPGSVLDNRVWTTSLMGRESDKCFASNQYILGDSAFQPSSVMILAFKKPPKVDLDIHKKFFNAQLAKVRIRTEHCIGLIKTRFQFLRGLRIKVTEKKSMKRLL</sequence>
<feature type="domain" description="DDE Tnp4" evidence="3">
    <location>
        <begin position="39"/>
        <end position="155"/>
    </location>
</feature>
<keyword evidence="2" id="KW-0479">Metal-binding</keyword>
<gene>
    <name evidence="4" type="ORF">PHPALM_19840</name>
</gene>
<dbReference type="Pfam" id="PF13359">
    <property type="entry name" value="DDE_Tnp_4"/>
    <property type="match status" value="1"/>
</dbReference>
<protein>
    <recommendedName>
        <fullName evidence="3">DDE Tnp4 domain-containing protein</fullName>
    </recommendedName>
</protein>